<keyword evidence="3" id="KW-0012">Acyltransferase</keyword>
<evidence type="ECO:0000256" key="2">
    <source>
        <dbReference type="ARBA" id="ARBA00022737"/>
    </source>
</evidence>
<name>A0ABS2TBW0_9ACTO</name>
<reference evidence="5" key="1">
    <citation type="submission" date="2021-02" db="EMBL/GenBank/DDBJ databases">
        <title>Leucobacter sp. CX169.</title>
        <authorList>
            <person name="Cheng Y."/>
        </authorList>
    </citation>
    <scope>NUCLEOTIDE SEQUENCE [LARGE SCALE GENOMIC DNA]</scope>
    <source>
        <strain evidence="5">JY899</strain>
    </source>
</reference>
<sequence>MAPIGFDYGWNTHVGENFFANMDLIVLDVCEVRIGENCMFGPRVSLLTATHPIASGPRAELLESGQPITIGSNVWLGGHVVVNPGVTIGDHTVIGSGSVVTRDIPSNVVAAGNPCRVIREITDEEIRHWERLAEEYRAAAR</sequence>
<evidence type="ECO:0000313" key="5">
    <source>
        <dbReference type="Proteomes" id="UP000705983"/>
    </source>
</evidence>
<keyword evidence="5" id="KW-1185">Reference proteome</keyword>
<evidence type="ECO:0000256" key="1">
    <source>
        <dbReference type="ARBA" id="ARBA00022679"/>
    </source>
</evidence>
<dbReference type="InterPro" id="IPR001451">
    <property type="entry name" value="Hexapep"/>
</dbReference>
<evidence type="ECO:0000256" key="3">
    <source>
        <dbReference type="RuleBase" id="RU367021"/>
    </source>
</evidence>
<dbReference type="EMBL" id="JAFFJS010000001">
    <property type="protein sequence ID" value="MBM9432139.1"/>
    <property type="molecule type" value="Genomic_DNA"/>
</dbReference>
<dbReference type="InterPro" id="IPR039369">
    <property type="entry name" value="LacA-like"/>
</dbReference>
<dbReference type="SUPFAM" id="SSF51161">
    <property type="entry name" value="Trimeric LpxA-like enzymes"/>
    <property type="match status" value="1"/>
</dbReference>
<evidence type="ECO:0000313" key="4">
    <source>
        <dbReference type="EMBL" id="MBM9432139.1"/>
    </source>
</evidence>
<dbReference type="CDD" id="cd03357">
    <property type="entry name" value="LbH_MAT_GAT"/>
    <property type="match status" value="1"/>
</dbReference>
<dbReference type="InterPro" id="IPR011004">
    <property type="entry name" value="Trimer_LpxA-like_sf"/>
</dbReference>
<comment type="similarity">
    <text evidence="3">Belongs to the transferase hexapeptide repeat family.</text>
</comment>
<dbReference type="PANTHER" id="PTHR43017:SF1">
    <property type="entry name" value="ACETYLTRANSFERASE YJL218W-RELATED"/>
    <property type="match status" value="1"/>
</dbReference>
<proteinExistence type="inferred from homology"/>
<dbReference type="PROSITE" id="PS00101">
    <property type="entry name" value="HEXAPEP_TRANSFERASES"/>
    <property type="match status" value="1"/>
</dbReference>
<organism evidence="4 5">
    <name type="scientific">Flaviflexus equikiangi</name>
    <dbReference type="NCBI Taxonomy" id="2758573"/>
    <lineage>
        <taxon>Bacteria</taxon>
        <taxon>Bacillati</taxon>
        <taxon>Actinomycetota</taxon>
        <taxon>Actinomycetes</taxon>
        <taxon>Actinomycetales</taxon>
        <taxon>Actinomycetaceae</taxon>
        <taxon>Flaviflexus</taxon>
    </lineage>
</organism>
<keyword evidence="2" id="KW-0677">Repeat</keyword>
<dbReference type="PANTHER" id="PTHR43017">
    <property type="entry name" value="GALACTOSIDE O-ACETYLTRANSFERASE"/>
    <property type="match status" value="1"/>
</dbReference>
<keyword evidence="1 3" id="KW-0808">Transferase</keyword>
<dbReference type="InterPro" id="IPR018357">
    <property type="entry name" value="Hexapep_transf_CS"/>
</dbReference>
<comment type="caution">
    <text evidence="4">The sequence shown here is derived from an EMBL/GenBank/DDBJ whole genome shotgun (WGS) entry which is preliminary data.</text>
</comment>
<accession>A0ABS2TBW0</accession>
<dbReference type="Proteomes" id="UP000705983">
    <property type="component" value="Unassembled WGS sequence"/>
</dbReference>
<gene>
    <name evidence="4" type="ORF">JVW63_00210</name>
</gene>
<dbReference type="Gene3D" id="2.160.10.10">
    <property type="entry name" value="Hexapeptide repeat proteins"/>
    <property type="match status" value="1"/>
</dbReference>
<dbReference type="Pfam" id="PF00132">
    <property type="entry name" value="Hexapep"/>
    <property type="match status" value="1"/>
</dbReference>
<dbReference type="EC" id="2.3.1.-" evidence="3"/>
<protein>
    <recommendedName>
        <fullName evidence="3">Acetyltransferase</fullName>
        <ecNumber evidence="3">2.3.1.-</ecNumber>
    </recommendedName>
</protein>
<dbReference type="Pfam" id="PF14602">
    <property type="entry name" value="Hexapep_2"/>
    <property type="match status" value="1"/>
</dbReference>